<dbReference type="STRING" id="407022.SAMN05661044_02966"/>
<proteinExistence type="predicted"/>
<keyword evidence="3" id="KW-1185">Reference proteome</keyword>
<protein>
    <submittedName>
        <fullName evidence="2">Uncharacterized protein</fullName>
    </submittedName>
</protein>
<dbReference type="RefSeq" id="WP_093325970.1">
    <property type="nucleotide sequence ID" value="NZ_FOAF01000003.1"/>
</dbReference>
<dbReference type="EMBL" id="FOAF01000003">
    <property type="protein sequence ID" value="SEL64375.1"/>
    <property type="molecule type" value="Genomic_DNA"/>
</dbReference>
<feature type="chain" id="PRO_5011468478" evidence="1">
    <location>
        <begin position="23"/>
        <end position="129"/>
    </location>
</feature>
<organism evidence="2 3">
    <name type="scientific">Olivibacter domesticus</name>
    <name type="common">Pseudosphingobacterium domesticum</name>
    <dbReference type="NCBI Taxonomy" id="407022"/>
    <lineage>
        <taxon>Bacteria</taxon>
        <taxon>Pseudomonadati</taxon>
        <taxon>Bacteroidota</taxon>
        <taxon>Sphingobacteriia</taxon>
        <taxon>Sphingobacteriales</taxon>
        <taxon>Sphingobacteriaceae</taxon>
        <taxon>Olivibacter</taxon>
    </lineage>
</organism>
<accession>A0A1H7RW31</accession>
<evidence type="ECO:0000256" key="1">
    <source>
        <dbReference type="SAM" id="SignalP"/>
    </source>
</evidence>
<evidence type="ECO:0000313" key="2">
    <source>
        <dbReference type="EMBL" id="SEL64375.1"/>
    </source>
</evidence>
<dbReference type="AlphaFoldDB" id="A0A1H7RW31"/>
<reference evidence="3" key="1">
    <citation type="submission" date="2016-10" db="EMBL/GenBank/DDBJ databases">
        <authorList>
            <person name="Varghese N."/>
            <person name="Submissions S."/>
        </authorList>
    </citation>
    <scope>NUCLEOTIDE SEQUENCE [LARGE SCALE GENOMIC DNA]</scope>
    <source>
        <strain evidence="3">DSM 18733</strain>
    </source>
</reference>
<evidence type="ECO:0000313" key="3">
    <source>
        <dbReference type="Proteomes" id="UP000199421"/>
    </source>
</evidence>
<gene>
    <name evidence="2" type="ORF">SAMN05661044_02966</name>
</gene>
<feature type="signal peptide" evidence="1">
    <location>
        <begin position="1"/>
        <end position="22"/>
    </location>
</feature>
<name>A0A1H7RW31_OLID1</name>
<keyword evidence="1" id="KW-0732">Signal</keyword>
<sequence length="129" mass="14148">MKNFNLFICLVFFILTCPTANANNIGKISKQEDLVSIRGNNSTSVNVNVFLRNAVTGQSYSFVVPANSSNVVLGELPKSNDYYDINMWSSTAVRMRFYWADSITATTGLIAEDVPVASCDSCPTIYIGN</sequence>
<dbReference type="Proteomes" id="UP000199421">
    <property type="component" value="Unassembled WGS sequence"/>
</dbReference>